<accession>A0A2I1M336</accession>
<gene>
    <name evidence="3" type="ORF">CYJ32_07235</name>
</gene>
<evidence type="ECO:0000259" key="2">
    <source>
        <dbReference type="Pfam" id="PF00884"/>
    </source>
</evidence>
<dbReference type="SUPFAM" id="SSF53649">
    <property type="entry name" value="Alkaline phosphatase-like"/>
    <property type="match status" value="1"/>
</dbReference>
<name>A0A2I1M336_9BIFI</name>
<keyword evidence="1" id="KW-0812">Transmembrane</keyword>
<organism evidence="3 4">
    <name type="scientific">Alloscardovia omnicolens</name>
    <dbReference type="NCBI Taxonomy" id="419015"/>
    <lineage>
        <taxon>Bacteria</taxon>
        <taxon>Bacillati</taxon>
        <taxon>Actinomycetota</taxon>
        <taxon>Actinomycetes</taxon>
        <taxon>Bifidobacteriales</taxon>
        <taxon>Bifidobacteriaceae</taxon>
        <taxon>Alloscardovia</taxon>
    </lineage>
</organism>
<dbReference type="Proteomes" id="UP000242263">
    <property type="component" value="Unassembled WGS sequence"/>
</dbReference>
<reference evidence="3 4" key="1">
    <citation type="submission" date="2017-12" db="EMBL/GenBank/DDBJ databases">
        <title>Phylogenetic diversity of female urinary microbiome.</title>
        <authorList>
            <person name="Thomas-White K."/>
            <person name="Wolfe A.J."/>
        </authorList>
    </citation>
    <scope>NUCLEOTIDE SEQUENCE [LARGE SCALE GENOMIC DNA]</scope>
    <source>
        <strain evidence="3 4">UMB0064</strain>
    </source>
</reference>
<keyword evidence="1" id="KW-1133">Transmembrane helix</keyword>
<dbReference type="Pfam" id="PF00884">
    <property type="entry name" value="Sulfatase"/>
    <property type="match status" value="1"/>
</dbReference>
<dbReference type="AlphaFoldDB" id="A0A2I1M336"/>
<evidence type="ECO:0000313" key="3">
    <source>
        <dbReference type="EMBL" id="PKZ14524.1"/>
    </source>
</evidence>
<evidence type="ECO:0000313" key="4">
    <source>
        <dbReference type="Proteomes" id="UP000242263"/>
    </source>
</evidence>
<feature type="transmembrane region" description="Helical" evidence="1">
    <location>
        <begin position="189"/>
        <end position="212"/>
    </location>
</feature>
<feature type="transmembrane region" description="Helical" evidence="1">
    <location>
        <begin position="60"/>
        <end position="85"/>
    </location>
</feature>
<feature type="transmembrane region" description="Helical" evidence="1">
    <location>
        <begin position="92"/>
        <end position="109"/>
    </location>
</feature>
<comment type="caution">
    <text evidence="3">The sequence shown here is derived from an EMBL/GenBank/DDBJ whole genome shotgun (WGS) entry which is preliminary data.</text>
</comment>
<dbReference type="InterPro" id="IPR017850">
    <property type="entry name" value="Alkaline_phosphatase_core_sf"/>
</dbReference>
<feature type="domain" description="Sulfatase N-terminal" evidence="2">
    <location>
        <begin position="288"/>
        <end position="588"/>
    </location>
</feature>
<dbReference type="RefSeq" id="WP_101541559.1">
    <property type="nucleotide sequence ID" value="NZ_JASPDP010000001.1"/>
</dbReference>
<evidence type="ECO:0000256" key="1">
    <source>
        <dbReference type="SAM" id="Phobius"/>
    </source>
</evidence>
<dbReference type="InterPro" id="IPR000917">
    <property type="entry name" value="Sulfatase_N"/>
</dbReference>
<proteinExistence type="predicted"/>
<feature type="transmembrane region" description="Helical" evidence="1">
    <location>
        <begin position="145"/>
        <end position="168"/>
    </location>
</feature>
<dbReference type="EMBL" id="PKGU01000005">
    <property type="protein sequence ID" value="PKZ14524.1"/>
    <property type="molecule type" value="Genomic_DNA"/>
</dbReference>
<keyword evidence="1" id="KW-0472">Membrane</keyword>
<feature type="transmembrane region" description="Helical" evidence="1">
    <location>
        <begin position="27"/>
        <end position="48"/>
    </location>
</feature>
<sequence>MKKRKESKNSMMRALSRAFSRHDFSSWSYAAWFCLINLFAIVILQWGINDTNAVSNSFAFVGKIFLGKFEVVNEFLLTGLVYFIVIMLVNRFWLATQIFLDICIFITVVERFKLESRSETILPSDLGFVTGGKARSLAGWMPDDALWIIVGAVILAMISTAFFLIIGHRDTRKSVVRSRKLLVRSVKRVVAAVVAFSFLFAFVMSMASVGSWSNSMLTFFGDSPKLWDSKIDAQNNGTAVSFARLLNPKVMDKPAGYSEKMMKQIASRYAHNAQELNVHRSARLKDSTVIYILSESFSDPSRVPGLKVSKDVMPFVRELKSKTTSGLMLSSGYGGGTANLEYMALTGLSMSNFAPSLSSPYQQLVPTQKWSASVNQLWGEQASLAFHPYQSNMYSRNMVYKRFGFSQFSTLDGPLFISPTTKLGTSPYVSDKSTYTSILDSLEKVDQSPHFYQVVTMQNHMPYKNYYANNEIKAESTTGTPLEDSEKSSIETYAKGMEYTNGYTKEFLEQLDKLNRPITVVFYGDHLPGVYKSAAKDDNNSVALHETDYFIWSNKASGVDNAQAAEKATNSAYTSPNFFTAQLAEHLNAKVSPYIAFLTALHAKVPAMEPPVVNKIQGWSRIPDGQALYLDNEGNYLDVSQADAQTKQLLEDYKFVQYDFTAGKNYLKNTDFMNIS</sequence>
<dbReference type="CDD" id="cd16015">
    <property type="entry name" value="LTA_synthase"/>
    <property type="match status" value="1"/>
</dbReference>
<protein>
    <submittedName>
        <fullName evidence="3">Arylsulfatase</fullName>
    </submittedName>
</protein>
<dbReference type="Gene3D" id="3.40.720.10">
    <property type="entry name" value="Alkaline Phosphatase, subunit A"/>
    <property type="match status" value="1"/>
</dbReference>